<comment type="caution">
    <text evidence="1">The sequence shown here is derived from an EMBL/GenBank/DDBJ whole genome shotgun (WGS) entry which is preliminary data.</text>
</comment>
<accession>A0AAU9QS86</accession>
<reference evidence="1" key="1">
    <citation type="submission" date="2022-01" db="EMBL/GenBank/DDBJ databases">
        <authorList>
            <person name="Lagorce A."/>
        </authorList>
    </citation>
    <scope>NUCLEOTIDE SEQUENCE</scope>
    <source>
        <strain evidence="1">Th15_F1_A12</strain>
    </source>
</reference>
<name>A0AAU9QS86_9VIBR</name>
<protein>
    <submittedName>
        <fullName evidence="1">Uncharacterized protein</fullName>
    </submittedName>
</protein>
<dbReference type="AlphaFoldDB" id="A0AAU9QS86"/>
<dbReference type="Proteomes" id="UP001295462">
    <property type="component" value="Unassembled WGS sequence"/>
</dbReference>
<sequence>MGRKASGLNPGYRKDSGVAENKLVILVFWEMRMKQQSDKPISQKARMVFIRPRVKI</sequence>
<evidence type="ECO:0000313" key="1">
    <source>
        <dbReference type="EMBL" id="CAH1599256.1"/>
    </source>
</evidence>
<dbReference type="EMBL" id="CAKMUD010000094">
    <property type="protein sequence ID" value="CAH1599256.1"/>
    <property type="molecule type" value="Genomic_DNA"/>
</dbReference>
<proteinExistence type="predicted"/>
<gene>
    <name evidence="1" type="ORF">THF1A12_40075</name>
</gene>
<evidence type="ECO:0000313" key="2">
    <source>
        <dbReference type="Proteomes" id="UP001295462"/>
    </source>
</evidence>
<organism evidence="1 2">
    <name type="scientific">Vibrio jasicida</name>
    <dbReference type="NCBI Taxonomy" id="766224"/>
    <lineage>
        <taxon>Bacteria</taxon>
        <taxon>Pseudomonadati</taxon>
        <taxon>Pseudomonadota</taxon>
        <taxon>Gammaproteobacteria</taxon>
        <taxon>Vibrionales</taxon>
        <taxon>Vibrionaceae</taxon>
        <taxon>Vibrio</taxon>
    </lineage>
</organism>